<dbReference type="CDD" id="cd02440">
    <property type="entry name" value="AdoMet_MTases"/>
    <property type="match status" value="1"/>
</dbReference>
<dbReference type="InterPro" id="IPR029063">
    <property type="entry name" value="SAM-dependent_MTases_sf"/>
</dbReference>
<dbReference type="EMBL" id="JBHUCP010000018">
    <property type="protein sequence ID" value="MFD1532547.1"/>
    <property type="molecule type" value="Genomic_DNA"/>
</dbReference>
<evidence type="ECO:0000313" key="3">
    <source>
        <dbReference type="Proteomes" id="UP001597145"/>
    </source>
</evidence>
<reference evidence="3" key="1">
    <citation type="journal article" date="2019" name="Int. J. Syst. Evol. Microbiol.">
        <title>The Global Catalogue of Microorganisms (GCM) 10K type strain sequencing project: providing services to taxonomists for standard genome sequencing and annotation.</title>
        <authorList>
            <consortium name="The Broad Institute Genomics Platform"/>
            <consortium name="The Broad Institute Genome Sequencing Center for Infectious Disease"/>
            <person name="Wu L."/>
            <person name="Ma J."/>
        </authorList>
    </citation>
    <scope>NUCLEOTIDE SEQUENCE [LARGE SCALE GENOMIC DNA]</scope>
    <source>
        <strain evidence="3">JCM 12165</strain>
    </source>
</reference>
<proteinExistence type="predicted"/>
<dbReference type="RefSeq" id="WP_343986195.1">
    <property type="nucleotide sequence ID" value="NZ_BAAAJG010000027.1"/>
</dbReference>
<evidence type="ECO:0000259" key="1">
    <source>
        <dbReference type="Pfam" id="PF13649"/>
    </source>
</evidence>
<dbReference type="GO" id="GO:0032259">
    <property type="term" value="P:methylation"/>
    <property type="evidence" value="ECO:0007669"/>
    <property type="project" value="UniProtKB-KW"/>
</dbReference>
<protein>
    <submittedName>
        <fullName evidence="2">Class I SAM-dependent methyltransferase</fullName>
        <ecNumber evidence="2">2.1.-.-</ecNumber>
    </submittedName>
</protein>
<evidence type="ECO:0000313" key="2">
    <source>
        <dbReference type="EMBL" id="MFD1532547.1"/>
    </source>
</evidence>
<organism evidence="2 3">
    <name type="scientific">Pseudonocardia aurantiaca</name>
    <dbReference type="NCBI Taxonomy" id="75290"/>
    <lineage>
        <taxon>Bacteria</taxon>
        <taxon>Bacillati</taxon>
        <taxon>Actinomycetota</taxon>
        <taxon>Actinomycetes</taxon>
        <taxon>Pseudonocardiales</taxon>
        <taxon>Pseudonocardiaceae</taxon>
        <taxon>Pseudonocardia</taxon>
    </lineage>
</organism>
<dbReference type="Proteomes" id="UP001597145">
    <property type="component" value="Unassembled WGS sequence"/>
</dbReference>
<sequence length="207" mass="21300">MDSPAAFFDSAADAYDTDPHHGLITDLLLAGLPGTANAPGLVVDVATGTGVAAFAALRALDPARVVAVDISPRMVERAIAKAGAADPDGRIEWQVAPAVPLALPDGAADVVLCTSALHFLGPAALHDWRRVLRPGGVVAFSIPMAADFRPSPAFRDLVPADLTIPADSADAARLALDAGFADVQVATSPPAEPDRPRRAFLVHAQVP</sequence>
<comment type="caution">
    <text evidence="2">The sequence shown here is derived from an EMBL/GenBank/DDBJ whole genome shotgun (WGS) entry which is preliminary data.</text>
</comment>
<dbReference type="SUPFAM" id="SSF53335">
    <property type="entry name" value="S-adenosyl-L-methionine-dependent methyltransferases"/>
    <property type="match status" value="1"/>
</dbReference>
<gene>
    <name evidence="2" type="ORF">ACFSCY_24275</name>
</gene>
<dbReference type="Gene3D" id="3.40.50.150">
    <property type="entry name" value="Vaccinia Virus protein VP39"/>
    <property type="match status" value="1"/>
</dbReference>
<dbReference type="PANTHER" id="PTHR43591:SF99">
    <property type="entry name" value="OS06G0646000 PROTEIN"/>
    <property type="match status" value="1"/>
</dbReference>
<keyword evidence="3" id="KW-1185">Reference proteome</keyword>
<accession>A0ABW4FPY3</accession>
<keyword evidence="2" id="KW-0808">Transferase</keyword>
<dbReference type="PANTHER" id="PTHR43591">
    <property type="entry name" value="METHYLTRANSFERASE"/>
    <property type="match status" value="1"/>
</dbReference>
<feature type="domain" description="Methyltransferase" evidence="1">
    <location>
        <begin position="42"/>
        <end position="136"/>
    </location>
</feature>
<keyword evidence="2" id="KW-0489">Methyltransferase</keyword>
<dbReference type="InterPro" id="IPR041698">
    <property type="entry name" value="Methyltransf_25"/>
</dbReference>
<dbReference type="Pfam" id="PF13649">
    <property type="entry name" value="Methyltransf_25"/>
    <property type="match status" value="1"/>
</dbReference>
<name>A0ABW4FPY3_9PSEU</name>
<dbReference type="GO" id="GO:0008168">
    <property type="term" value="F:methyltransferase activity"/>
    <property type="evidence" value="ECO:0007669"/>
    <property type="project" value="UniProtKB-KW"/>
</dbReference>
<dbReference type="EC" id="2.1.-.-" evidence="2"/>